<organism evidence="7 8">
    <name type="scientific">Roseinatronobacter ekhonensis</name>
    <dbReference type="NCBI Taxonomy" id="254356"/>
    <lineage>
        <taxon>Bacteria</taxon>
        <taxon>Pseudomonadati</taxon>
        <taxon>Pseudomonadota</taxon>
        <taxon>Alphaproteobacteria</taxon>
        <taxon>Rhodobacterales</taxon>
        <taxon>Paracoccaceae</taxon>
        <taxon>Roseinatronobacter</taxon>
    </lineage>
</organism>
<keyword evidence="3" id="KW-0479">Metal-binding</keyword>
<dbReference type="GO" id="GO:0046872">
    <property type="term" value="F:metal ion binding"/>
    <property type="evidence" value="ECO:0007669"/>
    <property type="project" value="UniProtKB-KW"/>
</dbReference>
<dbReference type="Pfam" id="PF00149">
    <property type="entry name" value="Metallophos"/>
    <property type="match status" value="1"/>
</dbReference>
<evidence type="ECO:0000256" key="1">
    <source>
        <dbReference type="ARBA" id="ARBA00022475"/>
    </source>
</evidence>
<keyword evidence="2" id="KW-0997">Cell inner membrane</keyword>
<dbReference type="PANTHER" id="PTHR34990:SF2">
    <property type="entry name" value="BLL8164 PROTEIN"/>
    <property type="match status" value="1"/>
</dbReference>
<dbReference type="GO" id="GO:0009245">
    <property type="term" value="P:lipid A biosynthetic process"/>
    <property type="evidence" value="ECO:0007669"/>
    <property type="project" value="TreeGrafter"/>
</dbReference>
<dbReference type="AlphaFoldDB" id="A0A3B0ME00"/>
<dbReference type="Gene3D" id="3.60.21.10">
    <property type="match status" value="1"/>
</dbReference>
<evidence type="ECO:0000259" key="6">
    <source>
        <dbReference type="Pfam" id="PF00149"/>
    </source>
</evidence>
<evidence type="ECO:0000256" key="4">
    <source>
        <dbReference type="ARBA" id="ARBA00023136"/>
    </source>
</evidence>
<feature type="domain" description="Calcineurin-like phosphoesterase" evidence="6">
    <location>
        <begin position="15"/>
        <end position="212"/>
    </location>
</feature>
<reference evidence="8" key="1">
    <citation type="submission" date="2018-08" db="EMBL/GenBank/DDBJ databases">
        <authorList>
            <person name="Rodrigo-Torres L."/>
            <person name="Arahal R. D."/>
            <person name="Lucena T."/>
        </authorList>
    </citation>
    <scope>NUCLEOTIDE SEQUENCE [LARGE SCALE GENOMIC DNA]</scope>
    <source>
        <strain evidence="8">CECT 7235</strain>
    </source>
</reference>
<accession>A0A3B0ME00</accession>
<keyword evidence="1" id="KW-1003">Cell membrane</keyword>
<dbReference type="EC" id="3.6.1.54" evidence="7"/>
<keyword evidence="8" id="KW-1185">Reference proteome</keyword>
<dbReference type="GO" id="GO:0016020">
    <property type="term" value="C:membrane"/>
    <property type="evidence" value="ECO:0007669"/>
    <property type="project" value="GOC"/>
</dbReference>
<gene>
    <name evidence="7" type="primary">lpxH</name>
    <name evidence="7" type="ORF">ROE7235_03608</name>
</gene>
<dbReference type="InterPro" id="IPR043461">
    <property type="entry name" value="LpxH-like"/>
</dbReference>
<evidence type="ECO:0000256" key="5">
    <source>
        <dbReference type="ARBA" id="ARBA00023211"/>
    </source>
</evidence>
<dbReference type="OrthoDB" id="9802481at2"/>
<dbReference type="InterPro" id="IPR004843">
    <property type="entry name" value="Calcineurin-like_PHP"/>
</dbReference>
<evidence type="ECO:0000313" key="7">
    <source>
        <dbReference type="EMBL" id="SUZ33833.1"/>
    </source>
</evidence>
<dbReference type="RefSeq" id="WP_121097040.1">
    <property type="nucleotide sequence ID" value="NZ_UIHC01000079.1"/>
</dbReference>
<sequence>MPPDCADDRPPPQGRTLFLSDLHLGALSSQADAVLRFLTENPAQTYILVGDILDLWHPMLPHWTAADQAVIDHLRARARMGAKLIYVRGNHDPDPTLIPDHARLPATHVTRLVHHGANGKRYLVVHGDEADSRLIRLHAMTRIGSLIDHGLRRLERIMRRLLRLQPHARGAVDMIILGLNMLRYRGRAHERRMVQLARNEGLDGVICGHFHIAALHEHFGLTYANCGDWVDSMTALDDRGDGVLRRLGGREALATRANDIPGTDPKEITP</sequence>
<keyword evidence="5" id="KW-0464">Manganese</keyword>
<name>A0A3B0ME00_9RHOB</name>
<dbReference type="CDD" id="cd07398">
    <property type="entry name" value="MPP_YbbF-LpxH"/>
    <property type="match status" value="1"/>
</dbReference>
<evidence type="ECO:0000256" key="3">
    <source>
        <dbReference type="ARBA" id="ARBA00022723"/>
    </source>
</evidence>
<proteinExistence type="predicted"/>
<dbReference type="GO" id="GO:0008758">
    <property type="term" value="F:UDP-2,3-diacylglucosamine hydrolase activity"/>
    <property type="evidence" value="ECO:0007669"/>
    <property type="project" value="TreeGrafter"/>
</dbReference>
<dbReference type="SUPFAM" id="SSF56300">
    <property type="entry name" value="Metallo-dependent phosphatases"/>
    <property type="match status" value="1"/>
</dbReference>
<protein>
    <submittedName>
        <fullName evidence="7">UDP-2,3-diacylglucosamine hydrolase</fullName>
        <ecNumber evidence="7">3.6.1.54</ecNumber>
    </submittedName>
</protein>
<dbReference type="Proteomes" id="UP000272908">
    <property type="component" value="Unassembled WGS sequence"/>
</dbReference>
<dbReference type="InterPro" id="IPR029052">
    <property type="entry name" value="Metallo-depent_PP-like"/>
</dbReference>
<evidence type="ECO:0000313" key="8">
    <source>
        <dbReference type="Proteomes" id="UP000272908"/>
    </source>
</evidence>
<keyword evidence="7" id="KW-0378">Hydrolase</keyword>
<dbReference type="EMBL" id="UIHC01000079">
    <property type="protein sequence ID" value="SUZ33833.1"/>
    <property type="molecule type" value="Genomic_DNA"/>
</dbReference>
<evidence type="ECO:0000256" key="2">
    <source>
        <dbReference type="ARBA" id="ARBA00022519"/>
    </source>
</evidence>
<dbReference type="PANTHER" id="PTHR34990">
    <property type="entry name" value="UDP-2,3-DIACYLGLUCOSAMINE HYDROLASE-RELATED"/>
    <property type="match status" value="1"/>
</dbReference>
<keyword evidence="4" id="KW-0472">Membrane</keyword>